<reference evidence="1 2" key="1">
    <citation type="submission" date="2019-06" db="EMBL/GenBank/DDBJ databases">
        <title>A chromosomal-level reference genome of Carpinus fangiana (Coryloideae, Betulaceae).</title>
        <authorList>
            <person name="Yang X."/>
            <person name="Wang Z."/>
            <person name="Zhang L."/>
            <person name="Hao G."/>
            <person name="Liu J."/>
            <person name="Yang Y."/>
        </authorList>
    </citation>
    <scope>NUCLEOTIDE SEQUENCE [LARGE SCALE GENOMIC DNA]</scope>
    <source>
        <strain evidence="1">Cfa_2016G</strain>
        <tissue evidence="1">Leaf</tissue>
    </source>
</reference>
<accession>A0A5N6QG75</accession>
<dbReference type="Proteomes" id="UP000327013">
    <property type="component" value="Chromosome 1"/>
</dbReference>
<dbReference type="EMBL" id="CM017321">
    <property type="protein sequence ID" value="KAE7998135.1"/>
    <property type="molecule type" value="Genomic_DNA"/>
</dbReference>
<organism evidence="1 2">
    <name type="scientific">Carpinus fangiana</name>
    <dbReference type="NCBI Taxonomy" id="176857"/>
    <lineage>
        <taxon>Eukaryota</taxon>
        <taxon>Viridiplantae</taxon>
        <taxon>Streptophyta</taxon>
        <taxon>Embryophyta</taxon>
        <taxon>Tracheophyta</taxon>
        <taxon>Spermatophyta</taxon>
        <taxon>Magnoliopsida</taxon>
        <taxon>eudicotyledons</taxon>
        <taxon>Gunneridae</taxon>
        <taxon>Pentapetalae</taxon>
        <taxon>rosids</taxon>
        <taxon>fabids</taxon>
        <taxon>Fagales</taxon>
        <taxon>Betulaceae</taxon>
        <taxon>Carpinus</taxon>
    </lineage>
</organism>
<gene>
    <name evidence="1" type="ORF">FH972_002710</name>
</gene>
<sequence>MGLVFNSRPISLDRRNYPCLIIWAFQNSRQNKLNEKGLNDHAICILCHLHNHTHAPLSCSQISSNQLWKLLRRPLYFHLNTPFLGFASLISLSHSHGDLAATCSGPRGGLVPRIARPLSASLPRPPLKESSNASRLQHLQFHHHQEPYSSLPSRLSRARHHLYGLTRSLRSLHSLRLFPSASALPFLLRACWPQQHQHYGVFCGRPLDLHRFSLTRYSYSSNVRFHVVPNRSLMFSDFEKLPVDCGDDYTNARARLVTGGHHRWRRPACRADKDKLQKEDADRMASDRTVNGVYDALEGKGCCAEVLMINSNRRWRSRITMAYSQF</sequence>
<protein>
    <submittedName>
        <fullName evidence="1">Uncharacterized protein</fullName>
    </submittedName>
</protein>
<proteinExistence type="predicted"/>
<keyword evidence="2" id="KW-1185">Reference proteome</keyword>
<name>A0A5N6QG75_9ROSI</name>
<evidence type="ECO:0000313" key="1">
    <source>
        <dbReference type="EMBL" id="KAE7998135.1"/>
    </source>
</evidence>
<evidence type="ECO:0000313" key="2">
    <source>
        <dbReference type="Proteomes" id="UP000327013"/>
    </source>
</evidence>
<dbReference type="AlphaFoldDB" id="A0A5N6QG75"/>